<evidence type="ECO:0000313" key="2">
    <source>
        <dbReference type="Proteomes" id="UP000419743"/>
    </source>
</evidence>
<dbReference type="AlphaFoldDB" id="A0A7M4DEC8"/>
<evidence type="ECO:0000313" key="1">
    <source>
        <dbReference type="EMBL" id="VZO35242.1"/>
    </source>
</evidence>
<comment type="caution">
    <text evidence="1">The sequence shown here is derived from an EMBL/GenBank/DDBJ whole genome shotgun (WGS) entry which is preliminary data.</text>
</comment>
<sequence>MTLWEGAAPDADQPNFPAYARELLAHAGIAYRSTAGRAGLTPGGITLLTTSVTADEAGVLSAWVAGGGCLLVTADLGPLARLAGVVPGEAVSTAQVTVRDCAFWSQVPGRALRAIGGRALAPVDGAEALATWADGSAAITVRHHGAGAVVTFGVDVLKSVVRIQQGYPVDTDGAPAADGTAPIDDGILKAEDGAALDLDADRQMPAGQPALAADFRHAYPPPSAVPMFDQPHADWWRSLLLQALWWAAQEGGSVVPWLGYWPAGVAAIAHMSHDSDGNKPEDGLAALAAFAEADVAVTWCQVYPGGYGREIYEQITAAGHEHALHYNAMDDADLATWGWPQLRAQYAWAQAVTGREDIVSNKNHYTRWEGWDEFYTWCERLGIEIDESRGPSKQGNVGFPFGTAHVSFPLAAPGAETDFRDVLNLPLHTQDLAWAGHVAARDVILDAVQAQHGVAHFLFHGPHLNGKPLTRAACIEVAAEARRRGMPWWTSERINAWERTRRGVRVEISRGGDDWLLSVSTDVPVEGAAILLPTDVRVSGPAHSVAEVTRHGRAFAELAVDLPAGTSTWTLTR</sequence>
<keyword evidence="2" id="KW-1185">Reference proteome</keyword>
<evidence type="ECO:0008006" key="3">
    <source>
        <dbReference type="Google" id="ProtNLM"/>
    </source>
</evidence>
<name>A0A7M4DEC8_9MICO</name>
<dbReference type="Gene3D" id="3.40.50.880">
    <property type="match status" value="1"/>
</dbReference>
<dbReference type="InterPro" id="IPR029062">
    <property type="entry name" value="Class_I_gatase-like"/>
</dbReference>
<dbReference type="Proteomes" id="UP000419743">
    <property type="component" value="Unassembled WGS sequence"/>
</dbReference>
<dbReference type="EMBL" id="CACRYJ010000006">
    <property type="protein sequence ID" value="VZO35242.1"/>
    <property type="molecule type" value="Genomic_DNA"/>
</dbReference>
<accession>A0A7M4DEC8</accession>
<proteinExistence type="predicted"/>
<protein>
    <recommendedName>
        <fullName evidence="3">Polysaccharide deacetylase</fullName>
    </recommendedName>
</protein>
<reference evidence="1 2" key="1">
    <citation type="submission" date="2019-11" db="EMBL/GenBank/DDBJ databases">
        <authorList>
            <person name="Criscuolo A."/>
        </authorList>
    </citation>
    <scope>NUCLEOTIDE SEQUENCE [LARGE SCALE GENOMIC DNA]</scope>
    <source>
        <strain evidence="1">CIP111667</strain>
    </source>
</reference>
<organism evidence="1 2">
    <name type="scientific">Occultella aeris</name>
    <dbReference type="NCBI Taxonomy" id="2761496"/>
    <lineage>
        <taxon>Bacteria</taxon>
        <taxon>Bacillati</taxon>
        <taxon>Actinomycetota</taxon>
        <taxon>Actinomycetes</taxon>
        <taxon>Micrococcales</taxon>
        <taxon>Ruaniaceae</taxon>
        <taxon>Occultella</taxon>
    </lineage>
</organism>
<gene>
    <name evidence="1" type="ORF">HALOF300_00468</name>
</gene>